<feature type="domain" description="Ketoreductase" evidence="4">
    <location>
        <begin position="15"/>
        <end position="190"/>
    </location>
</feature>
<sequence length="252" mass="27035">MVEAAAARYDSLAGRVVVITGGASGIGATMVEAFVTQGCRVHFLDVQTKEGQALASQLAAARFHDCDLRDIDALRRTIAAIEADTGEIDVLINNAGNDDRHDMFAIEPDYWRDRMATNLDHQFFVSQAVARGMKARGRGSIILMSSTSWLRGRPGMAAYTAAKAAVVGLTRTLARELGEDGVRINCIVPGAIATERQTELWLTPDVEREVMNAQALKLRLDAGHVARMALFLASEEAGACTGAQFVVDAGLS</sequence>
<evidence type="ECO:0000256" key="2">
    <source>
        <dbReference type="ARBA" id="ARBA00023002"/>
    </source>
</evidence>
<evidence type="ECO:0000259" key="4">
    <source>
        <dbReference type="SMART" id="SM00822"/>
    </source>
</evidence>
<accession>A0ABZ0B5G9</accession>
<organism evidence="5 6">
    <name type="scientific">Stakelama saccharophila</name>
    <dbReference type="NCBI Taxonomy" id="3075605"/>
    <lineage>
        <taxon>Bacteria</taxon>
        <taxon>Pseudomonadati</taxon>
        <taxon>Pseudomonadota</taxon>
        <taxon>Alphaproteobacteria</taxon>
        <taxon>Sphingomonadales</taxon>
        <taxon>Sphingomonadaceae</taxon>
        <taxon>Stakelama</taxon>
    </lineage>
</organism>
<protein>
    <submittedName>
        <fullName evidence="5">SDR family oxidoreductase</fullName>
        <ecNumber evidence="5">1.-.-.-</ecNumber>
    </submittedName>
</protein>
<dbReference type="GO" id="GO:0016491">
    <property type="term" value="F:oxidoreductase activity"/>
    <property type="evidence" value="ECO:0007669"/>
    <property type="project" value="UniProtKB-KW"/>
</dbReference>
<gene>
    <name evidence="5" type="ORF">RPR59_08005</name>
</gene>
<dbReference type="InterPro" id="IPR057326">
    <property type="entry name" value="KR_dom"/>
</dbReference>
<dbReference type="InterPro" id="IPR020904">
    <property type="entry name" value="Sc_DH/Rdtase_CS"/>
</dbReference>
<dbReference type="InterPro" id="IPR002347">
    <property type="entry name" value="SDR_fam"/>
</dbReference>
<dbReference type="PANTHER" id="PTHR24321">
    <property type="entry name" value="DEHYDROGENASES, SHORT CHAIN"/>
    <property type="match status" value="1"/>
</dbReference>
<dbReference type="PRINTS" id="PR00080">
    <property type="entry name" value="SDRFAMILY"/>
</dbReference>
<keyword evidence="3" id="KW-0520">NAD</keyword>
<dbReference type="PRINTS" id="PR00081">
    <property type="entry name" value="GDHRDH"/>
</dbReference>
<dbReference type="EMBL" id="CP135076">
    <property type="protein sequence ID" value="WNO52426.1"/>
    <property type="molecule type" value="Genomic_DNA"/>
</dbReference>
<dbReference type="SMART" id="SM00822">
    <property type="entry name" value="PKS_KR"/>
    <property type="match status" value="1"/>
</dbReference>
<dbReference type="CDD" id="cd05233">
    <property type="entry name" value="SDR_c"/>
    <property type="match status" value="1"/>
</dbReference>
<proteinExistence type="inferred from homology"/>
<dbReference type="EC" id="1.-.-.-" evidence="5"/>
<evidence type="ECO:0000256" key="3">
    <source>
        <dbReference type="ARBA" id="ARBA00023027"/>
    </source>
</evidence>
<dbReference type="Gene3D" id="3.40.50.720">
    <property type="entry name" value="NAD(P)-binding Rossmann-like Domain"/>
    <property type="match status" value="1"/>
</dbReference>
<evidence type="ECO:0000313" key="6">
    <source>
        <dbReference type="Proteomes" id="UP001302249"/>
    </source>
</evidence>
<keyword evidence="2 5" id="KW-0560">Oxidoreductase</keyword>
<evidence type="ECO:0000256" key="1">
    <source>
        <dbReference type="ARBA" id="ARBA00006484"/>
    </source>
</evidence>
<name>A0ABZ0B5G9_9SPHN</name>
<dbReference type="Pfam" id="PF13561">
    <property type="entry name" value="adh_short_C2"/>
    <property type="match status" value="1"/>
</dbReference>
<dbReference type="Proteomes" id="UP001302249">
    <property type="component" value="Chromosome"/>
</dbReference>
<dbReference type="PROSITE" id="PS00061">
    <property type="entry name" value="ADH_SHORT"/>
    <property type="match status" value="1"/>
</dbReference>
<evidence type="ECO:0000313" key="5">
    <source>
        <dbReference type="EMBL" id="WNO52426.1"/>
    </source>
</evidence>
<dbReference type="PANTHER" id="PTHR24321:SF8">
    <property type="entry name" value="ESTRADIOL 17-BETA-DEHYDROGENASE 8-RELATED"/>
    <property type="match status" value="1"/>
</dbReference>
<keyword evidence="6" id="KW-1185">Reference proteome</keyword>
<dbReference type="RefSeq" id="WP_313912856.1">
    <property type="nucleotide sequence ID" value="NZ_CP135076.1"/>
</dbReference>
<dbReference type="SUPFAM" id="SSF51735">
    <property type="entry name" value="NAD(P)-binding Rossmann-fold domains"/>
    <property type="match status" value="1"/>
</dbReference>
<comment type="similarity">
    <text evidence="1">Belongs to the short-chain dehydrogenases/reductases (SDR) family.</text>
</comment>
<dbReference type="InterPro" id="IPR036291">
    <property type="entry name" value="NAD(P)-bd_dom_sf"/>
</dbReference>
<reference evidence="5 6" key="1">
    <citation type="submission" date="2023-09" db="EMBL/GenBank/DDBJ databases">
        <authorList>
            <person name="Rey-Velasco X."/>
        </authorList>
    </citation>
    <scope>NUCLEOTIDE SEQUENCE [LARGE SCALE GENOMIC DNA]</scope>
    <source>
        <strain evidence="5 6">W311</strain>
    </source>
</reference>